<reference evidence="3" key="1">
    <citation type="journal article" date="2019" name="Int. J. Syst. Evol. Microbiol.">
        <title>The Global Catalogue of Microorganisms (GCM) 10K type strain sequencing project: providing services to taxonomists for standard genome sequencing and annotation.</title>
        <authorList>
            <consortium name="The Broad Institute Genomics Platform"/>
            <consortium name="The Broad Institute Genome Sequencing Center for Infectious Disease"/>
            <person name="Wu L."/>
            <person name="Ma J."/>
        </authorList>
    </citation>
    <scope>NUCLEOTIDE SEQUENCE [LARGE SCALE GENOMIC DNA]</scope>
    <source>
        <strain evidence="3">JCM 4816</strain>
    </source>
</reference>
<accession>A0ABP6UGP1</accession>
<dbReference type="InterPro" id="IPR007278">
    <property type="entry name" value="DUF397"/>
</dbReference>
<evidence type="ECO:0000313" key="2">
    <source>
        <dbReference type="EMBL" id="GAA3506624.1"/>
    </source>
</evidence>
<gene>
    <name evidence="2" type="ORF">GCM10019016_137390</name>
</gene>
<comment type="caution">
    <text evidence="2">The sequence shown here is derived from an EMBL/GenBank/DDBJ whole genome shotgun (WGS) entry which is preliminary data.</text>
</comment>
<dbReference type="RefSeq" id="WP_193457048.1">
    <property type="nucleotide sequence ID" value="NZ_BAAAXF010000092.1"/>
</dbReference>
<feature type="domain" description="DUF397" evidence="1">
    <location>
        <begin position="14"/>
        <end position="65"/>
    </location>
</feature>
<dbReference type="Pfam" id="PF04149">
    <property type="entry name" value="DUF397"/>
    <property type="match status" value="1"/>
</dbReference>
<sequence length="75" mass="8276">MTNHAELDYLKNLDWFKAEASSGSSGCLEVAFTSDGRVAHRDNEDLSSPPFDVSEHVWTCILNGAASGEFDIRTR</sequence>
<dbReference type="EMBL" id="BAAAXF010000092">
    <property type="protein sequence ID" value="GAA3506624.1"/>
    <property type="molecule type" value="Genomic_DNA"/>
</dbReference>
<evidence type="ECO:0000313" key="3">
    <source>
        <dbReference type="Proteomes" id="UP001501455"/>
    </source>
</evidence>
<keyword evidence="3" id="KW-1185">Reference proteome</keyword>
<proteinExistence type="predicted"/>
<dbReference type="Proteomes" id="UP001501455">
    <property type="component" value="Unassembled WGS sequence"/>
</dbReference>
<name>A0ABP6UGP1_9ACTN</name>
<evidence type="ECO:0000259" key="1">
    <source>
        <dbReference type="Pfam" id="PF04149"/>
    </source>
</evidence>
<protein>
    <submittedName>
        <fullName evidence="2">DUF397 domain-containing protein</fullName>
    </submittedName>
</protein>
<organism evidence="2 3">
    <name type="scientific">Streptomyces prasinosporus</name>
    <dbReference type="NCBI Taxonomy" id="68256"/>
    <lineage>
        <taxon>Bacteria</taxon>
        <taxon>Bacillati</taxon>
        <taxon>Actinomycetota</taxon>
        <taxon>Actinomycetes</taxon>
        <taxon>Kitasatosporales</taxon>
        <taxon>Streptomycetaceae</taxon>
        <taxon>Streptomyces</taxon>
        <taxon>Streptomyces albogriseolus group</taxon>
    </lineage>
</organism>